<gene>
    <name evidence="2" type="ORF">GM921_15535</name>
</gene>
<feature type="domain" description="AB hydrolase-1" evidence="1">
    <location>
        <begin position="24"/>
        <end position="138"/>
    </location>
</feature>
<dbReference type="GO" id="GO:0016787">
    <property type="term" value="F:hydrolase activity"/>
    <property type="evidence" value="ECO:0007669"/>
    <property type="project" value="UniProtKB-KW"/>
</dbReference>
<dbReference type="RefSeq" id="WP_182923552.1">
    <property type="nucleotide sequence ID" value="NZ_WNXD01000002.1"/>
</dbReference>
<evidence type="ECO:0000313" key="3">
    <source>
        <dbReference type="Proteomes" id="UP000601055"/>
    </source>
</evidence>
<dbReference type="Proteomes" id="UP000601055">
    <property type="component" value="Unassembled WGS sequence"/>
</dbReference>
<evidence type="ECO:0000313" key="2">
    <source>
        <dbReference type="EMBL" id="MBB2146916.1"/>
    </source>
</evidence>
<dbReference type="SUPFAM" id="SSF53474">
    <property type="entry name" value="alpha/beta-Hydrolases"/>
    <property type="match status" value="1"/>
</dbReference>
<reference evidence="2" key="1">
    <citation type="submission" date="2019-11" db="EMBL/GenBank/DDBJ databases">
        <title>Description of Pedobacter sp. LMG 31464T.</title>
        <authorList>
            <person name="Carlier A."/>
            <person name="Qi S."/>
            <person name="Vandamme P."/>
        </authorList>
    </citation>
    <scope>NUCLEOTIDE SEQUENCE</scope>
    <source>
        <strain evidence="2">LMG 31464</strain>
    </source>
</reference>
<dbReference type="InterPro" id="IPR029058">
    <property type="entry name" value="AB_hydrolase_fold"/>
</dbReference>
<organism evidence="2 3">
    <name type="scientific">Pedobacter planticolens</name>
    <dbReference type="NCBI Taxonomy" id="2679964"/>
    <lineage>
        <taxon>Bacteria</taxon>
        <taxon>Pseudomonadati</taxon>
        <taxon>Bacteroidota</taxon>
        <taxon>Sphingobacteriia</taxon>
        <taxon>Sphingobacteriales</taxon>
        <taxon>Sphingobacteriaceae</taxon>
        <taxon>Pedobacter</taxon>
    </lineage>
</organism>
<dbReference type="EMBL" id="WNXD01000002">
    <property type="protein sequence ID" value="MBB2146916.1"/>
    <property type="molecule type" value="Genomic_DNA"/>
</dbReference>
<accession>A0A923DZF1</accession>
<comment type="caution">
    <text evidence="2">The sequence shown here is derived from an EMBL/GenBank/DDBJ whole genome shotgun (WGS) entry which is preliminary data.</text>
</comment>
<protein>
    <submittedName>
        <fullName evidence="2">Alpha/beta fold hydrolase</fullName>
    </submittedName>
</protein>
<keyword evidence="2" id="KW-0378">Hydrolase</keyword>
<proteinExistence type="predicted"/>
<dbReference type="Pfam" id="PF00561">
    <property type="entry name" value="Abhydrolase_1"/>
    <property type="match status" value="1"/>
</dbReference>
<name>A0A923DZF1_9SPHI</name>
<sequence>MTAHFFNHSLVNLHYYRFGNGSKIMLCFHGYGMHGKQFSVLKERLGDEYTFYGFDLFFHKETMLHDQSIQQVKKGISKNEYCELITAFCAHQAIDRFSVIGYSLGTHYASVLAEKEAQRIDQLFILAPSFLKILPILQVFSKNVVANLAFRKLFLSERGIQMALSVCKKVGVIDLKSHGILSKEMATPQLRFAFYANVTYLRYLQAKQSDLIETLNDNKVKCHFIFGQRDKMYPQHLADVMISKLNFASKTTLDEDHDMVNKNLPAKIYELMYDN</sequence>
<keyword evidence="3" id="KW-1185">Reference proteome</keyword>
<dbReference type="InterPro" id="IPR000073">
    <property type="entry name" value="AB_hydrolase_1"/>
</dbReference>
<dbReference type="Gene3D" id="3.40.50.1820">
    <property type="entry name" value="alpha/beta hydrolase"/>
    <property type="match status" value="1"/>
</dbReference>
<evidence type="ECO:0000259" key="1">
    <source>
        <dbReference type="Pfam" id="PF00561"/>
    </source>
</evidence>
<dbReference type="AlphaFoldDB" id="A0A923DZF1"/>